<feature type="non-terminal residue" evidence="4">
    <location>
        <position position="141"/>
    </location>
</feature>
<keyword evidence="2 3" id="KW-0040">ANK repeat</keyword>
<keyword evidence="1" id="KW-0677">Repeat</keyword>
<dbReference type="SMART" id="SM00248">
    <property type="entry name" value="ANK"/>
    <property type="match status" value="3"/>
</dbReference>
<dbReference type="PROSITE" id="PS50088">
    <property type="entry name" value="ANK_REPEAT"/>
    <property type="match status" value="1"/>
</dbReference>
<dbReference type="PROSITE" id="PS50297">
    <property type="entry name" value="ANK_REP_REGION"/>
    <property type="match status" value="1"/>
</dbReference>
<dbReference type="InterPro" id="IPR036770">
    <property type="entry name" value="Ankyrin_rpt-contain_sf"/>
</dbReference>
<evidence type="ECO:0000256" key="2">
    <source>
        <dbReference type="ARBA" id="ARBA00023043"/>
    </source>
</evidence>
<dbReference type="OrthoDB" id="69682at2759"/>
<dbReference type="Proteomes" id="UP000789595">
    <property type="component" value="Unassembled WGS sequence"/>
</dbReference>
<evidence type="ECO:0000256" key="3">
    <source>
        <dbReference type="PROSITE-ProRule" id="PRU00023"/>
    </source>
</evidence>
<gene>
    <name evidence="4" type="ORF">PECAL_3P02890</name>
</gene>
<dbReference type="SUPFAM" id="SSF48403">
    <property type="entry name" value="Ankyrin repeat"/>
    <property type="match status" value="1"/>
</dbReference>
<organism evidence="4 5">
    <name type="scientific">Pelagomonas calceolata</name>
    <dbReference type="NCBI Taxonomy" id="35677"/>
    <lineage>
        <taxon>Eukaryota</taxon>
        <taxon>Sar</taxon>
        <taxon>Stramenopiles</taxon>
        <taxon>Ochrophyta</taxon>
        <taxon>Pelagophyceae</taxon>
        <taxon>Pelagomonadales</taxon>
        <taxon>Pelagomonadaceae</taxon>
        <taxon>Pelagomonas</taxon>
    </lineage>
</organism>
<reference evidence="4" key="1">
    <citation type="submission" date="2021-11" db="EMBL/GenBank/DDBJ databases">
        <authorList>
            <consortium name="Genoscope - CEA"/>
            <person name="William W."/>
        </authorList>
    </citation>
    <scope>NUCLEOTIDE SEQUENCE</scope>
</reference>
<evidence type="ECO:0000313" key="5">
    <source>
        <dbReference type="Proteomes" id="UP000789595"/>
    </source>
</evidence>
<dbReference type="EMBL" id="CAKKNE010000003">
    <property type="protein sequence ID" value="CAH0370405.1"/>
    <property type="molecule type" value="Genomic_DNA"/>
</dbReference>
<dbReference type="AlphaFoldDB" id="A0A8J2WXZ8"/>
<proteinExistence type="predicted"/>
<dbReference type="InterPro" id="IPR002110">
    <property type="entry name" value="Ankyrin_rpt"/>
</dbReference>
<feature type="non-terminal residue" evidence="4">
    <location>
        <position position="1"/>
    </location>
</feature>
<evidence type="ECO:0000256" key="1">
    <source>
        <dbReference type="ARBA" id="ARBA00022737"/>
    </source>
</evidence>
<dbReference type="Gene3D" id="1.25.40.20">
    <property type="entry name" value="Ankyrin repeat-containing domain"/>
    <property type="match status" value="2"/>
</dbReference>
<dbReference type="PANTHER" id="PTHR24171:SF11">
    <property type="entry name" value="26S PROTEASOME NON-ATPASE REGULATORY SUBUNIT 10"/>
    <property type="match status" value="1"/>
</dbReference>
<sequence length="141" mass="15209">AALLLDRGADVNKLAGGRGDLETPLRSACSSSQVKIELLQLLLSRGAEVDLSEGEEGTTPLMELCSKRHPLIEETKFLLDHGANPNLVGRSWGTALHEAVVFFSPGCDDQLRLVRLLLEYGADANGISHRGRTPLELANSH</sequence>
<dbReference type="GO" id="GO:0004842">
    <property type="term" value="F:ubiquitin-protein transferase activity"/>
    <property type="evidence" value="ECO:0007669"/>
    <property type="project" value="TreeGrafter"/>
</dbReference>
<protein>
    <submittedName>
        <fullName evidence="4">Uncharacterized protein</fullName>
    </submittedName>
</protein>
<dbReference type="GO" id="GO:0085020">
    <property type="term" value="P:protein K6-linked ubiquitination"/>
    <property type="evidence" value="ECO:0007669"/>
    <property type="project" value="TreeGrafter"/>
</dbReference>
<dbReference type="PANTHER" id="PTHR24171">
    <property type="entry name" value="ANKYRIN REPEAT DOMAIN-CONTAINING PROTEIN 39-RELATED"/>
    <property type="match status" value="1"/>
</dbReference>
<evidence type="ECO:0000313" key="4">
    <source>
        <dbReference type="EMBL" id="CAH0370405.1"/>
    </source>
</evidence>
<feature type="repeat" description="ANK" evidence="3">
    <location>
        <begin position="20"/>
        <end position="54"/>
    </location>
</feature>
<accession>A0A8J2WXZ8</accession>
<keyword evidence="5" id="KW-1185">Reference proteome</keyword>
<comment type="caution">
    <text evidence="4">The sequence shown here is derived from an EMBL/GenBank/DDBJ whole genome shotgun (WGS) entry which is preliminary data.</text>
</comment>
<name>A0A8J2WXZ8_9STRA</name>
<dbReference type="Pfam" id="PF12796">
    <property type="entry name" value="Ank_2"/>
    <property type="match status" value="1"/>
</dbReference>